<evidence type="ECO:0000313" key="3">
    <source>
        <dbReference type="Proteomes" id="UP001176941"/>
    </source>
</evidence>
<keyword evidence="3" id="KW-1185">Reference proteome</keyword>
<feature type="compositionally biased region" description="Low complexity" evidence="1">
    <location>
        <begin position="99"/>
        <end position="119"/>
    </location>
</feature>
<evidence type="ECO:0000313" key="2">
    <source>
        <dbReference type="EMBL" id="CAI9154555.1"/>
    </source>
</evidence>
<name>A0ABN8XYV1_RANTA</name>
<feature type="compositionally biased region" description="Basic and acidic residues" evidence="1">
    <location>
        <begin position="61"/>
        <end position="73"/>
    </location>
</feature>
<accession>A0ABN8XYV1</accession>
<protein>
    <submittedName>
        <fullName evidence="2">Uncharacterized protein</fullName>
    </submittedName>
</protein>
<feature type="region of interest" description="Disordered" evidence="1">
    <location>
        <begin position="1"/>
        <end position="119"/>
    </location>
</feature>
<reference evidence="2" key="1">
    <citation type="submission" date="2023-04" db="EMBL/GenBank/DDBJ databases">
        <authorList>
            <consortium name="ELIXIR-Norway"/>
        </authorList>
    </citation>
    <scope>NUCLEOTIDE SEQUENCE [LARGE SCALE GENOMIC DNA]</scope>
</reference>
<organism evidence="2 3">
    <name type="scientific">Rangifer tarandus platyrhynchus</name>
    <name type="common">Svalbard reindeer</name>
    <dbReference type="NCBI Taxonomy" id="3082113"/>
    <lineage>
        <taxon>Eukaryota</taxon>
        <taxon>Metazoa</taxon>
        <taxon>Chordata</taxon>
        <taxon>Craniata</taxon>
        <taxon>Vertebrata</taxon>
        <taxon>Euteleostomi</taxon>
        <taxon>Mammalia</taxon>
        <taxon>Eutheria</taxon>
        <taxon>Laurasiatheria</taxon>
        <taxon>Artiodactyla</taxon>
        <taxon>Ruminantia</taxon>
        <taxon>Pecora</taxon>
        <taxon>Cervidae</taxon>
        <taxon>Odocoileinae</taxon>
        <taxon>Rangifer</taxon>
    </lineage>
</organism>
<dbReference type="Proteomes" id="UP001176941">
    <property type="component" value="Chromosome 11"/>
</dbReference>
<gene>
    <name evidence="2" type="ORF">MRATA1EN1_LOCUS3517</name>
</gene>
<sequence>MEETNPLNPKQRRKRALSEGRAVTAPRLQNSAPGGAGGDAAAAAAGAEEDAGAGTTTLGDNRPREGSGREKRGSGYTWPLSLVGAPKSLGKGSGWQVGPAAAPRRATSPAPAAAAGPLA</sequence>
<dbReference type="EMBL" id="OX459947">
    <property type="protein sequence ID" value="CAI9154555.1"/>
    <property type="molecule type" value="Genomic_DNA"/>
</dbReference>
<proteinExistence type="predicted"/>
<evidence type="ECO:0000256" key="1">
    <source>
        <dbReference type="SAM" id="MobiDB-lite"/>
    </source>
</evidence>